<dbReference type="Proteomes" id="UP000526501">
    <property type="component" value="Unassembled WGS sequence"/>
</dbReference>
<sequence length="77" mass="8228">MAIQAVTTSQSTAFEKAKEGMDRGSRKLNNAAAKIASGDISPNNIVELACAETMYSANAKVIHTEDEMLGTLLDVKR</sequence>
<feature type="compositionally biased region" description="Basic and acidic residues" evidence="2">
    <location>
        <begin position="15"/>
        <end position="25"/>
    </location>
</feature>
<accession>A0A7X1B8K6</accession>
<dbReference type="EMBL" id="JACHVC010000013">
    <property type="protein sequence ID" value="MBC2607675.1"/>
    <property type="molecule type" value="Genomic_DNA"/>
</dbReference>
<proteinExistence type="inferred from homology"/>
<organism evidence="4 5">
    <name type="scientific">Pelagicoccus albus</name>
    <dbReference type="NCBI Taxonomy" id="415222"/>
    <lineage>
        <taxon>Bacteria</taxon>
        <taxon>Pseudomonadati</taxon>
        <taxon>Verrucomicrobiota</taxon>
        <taxon>Opitutia</taxon>
        <taxon>Puniceicoccales</taxon>
        <taxon>Pelagicoccaceae</taxon>
        <taxon>Pelagicoccus</taxon>
    </lineage>
</organism>
<evidence type="ECO:0000256" key="2">
    <source>
        <dbReference type="SAM" id="MobiDB-lite"/>
    </source>
</evidence>
<feature type="compositionally biased region" description="Polar residues" evidence="2">
    <location>
        <begin position="1"/>
        <end position="13"/>
    </location>
</feature>
<name>A0A7X1B8K6_9BACT</name>
<evidence type="ECO:0000313" key="4">
    <source>
        <dbReference type="EMBL" id="MBC2607675.1"/>
    </source>
</evidence>
<reference evidence="4 5" key="1">
    <citation type="submission" date="2020-07" db="EMBL/GenBank/DDBJ databases">
        <authorList>
            <person name="Feng X."/>
        </authorList>
    </citation>
    <scope>NUCLEOTIDE SEQUENCE [LARGE SCALE GENOMIC DNA]</scope>
    <source>
        <strain evidence="4 5">JCM23202</strain>
    </source>
</reference>
<feature type="region of interest" description="Disordered" evidence="2">
    <location>
        <begin position="1"/>
        <end position="25"/>
    </location>
</feature>
<comment type="similarity">
    <text evidence="1">Belongs to the flagella basal body rod proteins family.</text>
</comment>
<protein>
    <recommendedName>
        <fullName evidence="3">Flagellar basal-body/hook protein C-terminal domain-containing protein</fullName>
    </recommendedName>
</protein>
<dbReference type="InterPro" id="IPR010930">
    <property type="entry name" value="Flg_bb/hook_C_dom"/>
</dbReference>
<evidence type="ECO:0000259" key="3">
    <source>
        <dbReference type="Pfam" id="PF06429"/>
    </source>
</evidence>
<feature type="domain" description="Flagellar basal-body/hook protein C-terminal" evidence="3">
    <location>
        <begin position="46"/>
        <end position="74"/>
    </location>
</feature>
<evidence type="ECO:0000313" key="5">
    <source>
        <dbReference type="Proteomes" id="UP000526501"/>
    </source>
</evidence>
<dbReference type="AlphaFoldDB" id="A0A7X1B8K6"/>
<dbReference type="Pfam" id="PF06429">
    <property type="entry name" value="Flg_bbr_C"/>
    <property type="match status" value="1"/>
</dbReference>
<dbReference type="RefSeq" id="WP_185661546.1">
    <property type="nucleotide sequence ID" value="NZ_CAWPOO010000013.1"/>
</dbReference>
<comment type="caution">
    <text evidence="4">The sequence shown here is derived from an EMBL/GenBank/DDBJ whole genome shotgun (WGS) entry which is preliminary data.</text>
</comment>
<gene>
    <name evidence="4" type="ORF">H5P27_16605</name>
</gene>
<evidence type="ECO:0000256" key="1">
    <source>
        <dbReference type="ARBA" id="ARBA00009677"/>
    </source>
</evidence>
<keyword evidence="5" id="KW-1185">Reference proteome</keyword>